<dbReference type="EMBL" id="AZHW01001273">
    <property type="protein sequence ID" value="ETW93251.1"/>
    <property type="molecule type" value="Genomic_DNA"/>
</dbReference>
<evidence type="ECO:0000313" key="2">
    <source>
        <dbReference type="Proteomes" id="UP000019141"/>
    </source>
</evidence>
<dbReference type="HOGENOM" id="CLU_056334_0_0_7"/>
<sequence length="372" mass="40456">MGHESLRVEAAVTIFDDPWSRVTRVGRYLVAALKHPHRVLSTSQVNGGLCEHLTHLVNHQSGEGAAHRERIDAIVAMGQTAYHHQVCKELGLDSQTTTTMGTAANMQYAATVTTDYEEFSVTAIVTAGVQGNAGRAGDPSRFVERNRTYEPVVETQSGTINTMLLFNAALSQAALARTVVTMTEAKTAALQELAVSSRVSAELATGTGTDQFTIASPLLDPAAITWTGQHAKIGELIGRAVHDATREALRWQNGLETSLTRSAIYALERFGFTKAFFERRLHESLTATRYEFYKKNWDAILHDPQTVGCAYAIAAVLDRLTYGTLPPACATDLLFNQCCLLATTLAIKPGAFADIYQHLQPHAGKAANEREP</sequence>
<dbReference type="PANTHER" id="PTHR35336:SF5">
    <property type="entry name" value="ADENOSYLCOBINAMIDE AMIDOHYDROLASE"/>
    <property type="match status" value="1"/>
</dbReference>
<accession>W4L7C4</accession>
<dbReference type="AlphaFoldDB" id="W4L7C4"/>
<evidence type="ECO:0000313" key="1">
    <source>
        <dbReference type="EMBL" id="ETW93251.1"/>
    </source>
</evidence>
<protein>
    <recommendedName>
        <fullName evidence="3">Adenosylcobinamide amidohydrolase</fullName>
    </recommendedName>
</protein>
<reference evidence="1 2" key="1">
    <citation type="journal article" date="2014" name="Nature">
        <title>An environmental bacterial taxon with a large and distinct metabolic repertoire.</title>
        <authorList>
            <person name="Wilson M.C."/>
            <person name="Mori T."/>
            <person name="Ruckert C."/>
            <person name="Uria A.R."/>
            <person name="Helf M.J."/>
            <person name="Takada K."/>
            <person name="Gernert C."/>
            <person name="Steffens U.A."/>
            <person name="Heycke N."/>
            <person name="Schmitt S."/>
            <person name="Rinke C."/>
            <person name="Helfrich E.J."/>
            <person name="Brachmann A.O."/>
            <person name="Gurgui C."/>
            <person name="Wakimoto T."/>
            <person name="Kracht M."/>
            <person name="Crusemann M."/>
            <person name="Hentschel U."/>
            <person name="Abe I."/>
            <person name="Matsunaga S."/>
            <person name="Kalinowski J."/>
            <person name="Takeyama H."/>
            <person name="Piel J."/>
        </authorList>
    </citation>
    <scope>NUCLEOTIDE SEQUENCE [LARGE SCALE GENOMIC DNA]</scope>
    <source>
        <strain evidence="2">TSY1</strain>
    </source>
</reference>
<keyword evidence="2" id="KW-1185">Reference proteome</keyword>
<name>W4L7C4_ENTF1</name>
<evidence type="ECO:0008006" key="3">
    <source>
        <dbReference type="Google" id="ProtNLM"/>
    </source>
</evidence>
<comment type="caution">
    <text evidence="1">The sequence shown here is derived from an EMBL/GenBank/DDBJ whole genome shotgun (WGS) entry which is preliminary data.</text>
</comment>
<dbReference type="Proteomes" id="UP000019141">
    <property type="component" value="Unassembled WGS sequence"/>
</dbReference>
<gene>
    <name evidence="1" type="ORF">ETSY1_40055</name>
</gene>
<dbReference type="PANTHER" id="PTHR35336">
    <property type="entry name" value="ADENOSYLCOBINAMIDE AMIDOHYDROLASE"/>
    <property type="match status" value="1"/>
</dbReference>
<dbReference type="InterPro" id="IPR002808">
    <property type="entry name" value="AdoCbi_amidolase"/>
</dbReference>
<dbReference type="Pfam" id="PF01955">
    <property type="entry name" value="CbiZ"/>
    <property type="match status" value="1"/>
</dbReference>
<proteinExistence type="predicted"/>
<dbReference type="InterPro" id="IPR052209">
    <property type="entry name" value="CbiZ"/>
</dbReference>
<organism evidence="1 2">
    <name type="scientific">Entotheonella factor</name>
    <dbReference type="NCBI Taxonomy" id="1429438"/>
    <lineage>
        <taxon>Bacteria</taxon>
        <taxon>Pseudomonadati</taxon>
        <taxon>Nitrospinota/Tectimicrobiota group</taxon>
        <taxon>Candidatus Tectimicrobiota</taxon>
        <taxon>Candidatus Entotheonellia</taxon>
        <taxon>Candidatus Entotheonellales</taxon>
        <taxon>Candidatus Entotheonellaceae</taxon>
        <taxon>Candidatus Entotheonella</taxon>
    </lineage>
</organism>